<keyword evidence="2" id="KW-1185">Reference proteome</keyword>
<proteinExistence type="predicted"/>
<accession>L0G316</accession>
<dbReference type="KEGG" id="evi:Echvi_4420"/>
<evidence type="ECO:0000313" key="1">
    <source>
        <dbReference type="EMBL" id="AGA80604.1"/>
    </source>
</evidence>
<dbReference type="OrthoDB" id="839219at2"/>
<reference evidence="2" key="1">
    <citation type="submission" date="2012-02" db="EMBL/GenBank/DDBJ databases">
        <title>The complete genome of Echinicola vietnamensis DSM 17526.</title>
        <authorList>
            <person name="Lucas S."/>
            <person name="Copeland A."/>
            <person name="Lapidus A."/>
            <person name="Glavina del Rio T."/>
            <person name="Dalin E."/>
            <person name="Tice H."/>
            <person name="Bruce D."/>
            <person name="Goodwin L."/>
            <person name="Pitluck S."/>
            <person name="Peters L."/>
            <person name="Ovchinnikova G."/>
            <person name="Teshima H."/>
            <person name="Kyrpides N."/>
            <person name="Mavromatis K."/>
            <person name="Ivanova N."/>
            <person name="Brettin T."/>
            <person name="Detter J.C."/>
            <person name="Han C."/>
            <person name="Larimer F."/>
            <person name="Land M."/>
            <person name="Hauser L."/>
            <person name="Markowitz V."/>
            <person name="Cheng J.-F."/>
            <person name="Hugenholtz P."/>
            <person name="Woyke T."/>
            <person name="Wu D."/>
            <person name="Brambilla E."/>
            <person name="Klenk H.-P."/>
            <person name="Eisen J.A."/>
        </authorList>
    </citation>
    <scope>NUCLEOTIDE SEQUENCE [LARGE SCALE GENOMIC DNA]</scope>
    <source>
        <strain evidence="2">DSM 17526 / LMG 23754 / KMM 6221</strain>
    </source>
</reference>
<dbReference type="HOGENOM" id="CLU_1238609_0_0_10"/>
<dbReference type="RefSeq" id="WP_015268127.1">
    <property type="nucleotide sequence ID" value="NC_019904.1"/>
</dbReference>
<dbReference type="STRING" id="926556.Echvi_4420"/>
<protein>
    <submittedName>
        <fullName evidence="1">Uncharacterized protein</fullName>
    </submittedName>
</protein>
<gene>
    <name evidence="1" type="ordered locus">Echvi_4420</name>
</gene>
<dbReference type="EMBL" id="CP003346">
    <property type="protein sequence ID" value="AGA80604.1"/>
    <property type="molecule type" value="Genomic_DNA"/>
</dbReference>
<organism evidence="1 2">
    <name type="scientific">Echinicola vietnamensis (strain DSM 17526 / LMG 23754 / KMM 6221)</name>
    <dbReference type="NCBI Taxonomy" id="926556"/>
    <lineage>
        <taxon>Bacteria</taxon>
        <taxon>Pseudomonadati</taxon>
        <taxon>Bacteroidota</taxon>
        <taxon>Cytophagia</taxon>
        <taxon>Cytophagales</taxon>
        <taxon>Cyclobacteriaceae</taxon>
        <taxon>Echinicola</taxon>
    </lineage>
</organism>
<dbReference type="Proteomes" id="UP000010796">
    <property type="component" value="Chromosome"/>
</dbReference>
<dbReference type="AlphaFoldDB" id="L0G316"/>
<name>L0G316_ECHVK</name>
<evidence type="ECO:0000313" key="2">
    <source>
        <dbReference type="Proteomes" id="UP000010796"/>
    </source>
</evidence>
<sequence>MSEGFPGHGTLPSFRILTKGIRFPVLGKWTATVTKSDQVREGEGRAHNVRERATGPVARILKMFGPLRLLTIHPMNKNFMTLFGTDSEHLLFESLVGSYKNRRGQFPGATERKDLALLSTLLGGPKQVSLKEIPKSYRTLVRACGPPSVELALRNGLDETGQRAGVFGFSQYQFYAFQEIDRERITLEVIALEFPKEQLPLILLQKPDTPFWRCFKELVHEHF</sequence>